<name>A0A177L2I2_9BACI</name>
<proteinExistence type="predicted"/>
<evidence type="ECO:0000313" key="2">
    <source>
        <dbReference type="Proteomes" id="UP000077271"/>
    </source>
</evidence>
<dbReference type="SUPFAM" id="SSF158668">
    <property type="entry name" value="MtlR-like"/>
    <property type="match status" value="1"/>
</dbReference>
<sequence length="169" mass="19577">MKPKSDRESFIDDLDDQNDKLYLILRGHLYIENELNKLLEGFIPNPDILELYKERFRTKTEIASAFNLIDQNQCEMLLEFNELRNKYAHRLKYNISHQEITELKSKLGEIKGLEPLVEDIVTENKSTSVTDLKTVIAGLRTILNVKAAGIKKCENPSFHVVDLDDLENE</sequence>
<dbReference type="EMBL" id="LQWZ01000001">
    <property type="protein sequence ID" value="OAH59547.1"/>
    <property type="molecule type" value="Genomic_DNA"/>
</dbReference>
<dbReference type="OrthoDB" id="2628554at2"/>
<reference evidence="1 2" key="1">
    <citation type="submission" date="2016-01" db="EMBL/GenBank/DDBJ databases">
        <title>Investigation of taxonomic status of Bacillus aminovorans.</title>
        <authorList>
            <person name="Verma A."/>
            <person name="Pal Y."/>
            <person name="Krishnamurthi S."/>
        </authorList>
    </citation>
    <scope>NUCLEOTIDE SEQUENCE [LARGE SCALE GENOMIC DNA]</scope>
    <source>
        <strain evidence="1 2">DSM 4337</strain>
    </source>
</reference>
<organism evidence="1 2">
    <name type="scientific">Domibacillus aminovorans</name>
    <dbReference type="NCBI Taxonomy" id="29332"/>
    <lineage>
        <taxon>Bacteria</taxon>
        <taxon>Bacillati</taxon>
        <taxon>Bacillota</taxon>
        <taxon>Bacilli</taxon>
        <taxon>Bacillales</taxon>
        <taxon>Bacillaceae</taxon>
        <taxon>Domibacillus</taxon>
    </lineage>
</organism>
<dbReference type="RefSeq" id="WP_018392093.1">
    <property type="nucleotide sequence ID" value="NZ_LQWZ01000001.1"/>
</dbReference>
<gene>
    <name evidence="1" type="ORF">AWH48_00100</name>
</gene>
<dbReference type="InterPro" id="IPR038026">
    <property type="entry name" value="MtlR-like_sf"/>
</dbReference>
<comment type="caution">
    <text evidence="1">The sequence shown here is derived from an EMBL/GenBank/DDBJ whole genome shotgun (WGS) entry which is preliminary data.</text>
</comment>
<protein>
    <submittedName>
        <fullName evidence="1">Uncharacterized protein</fullName>
    </submittedName>
</protein>
<accession>A0A177L2I2</accession>
<dbReference type="Gene3D" id="1.20.120.330">
    <property type="entry name" value="Nucleotidyltransferases domain 2"/>
    <property type="match status" value="1"/>
</dbReference>
<dbReference type="Proteomes" id="UP000077271">
    <property type="component" value="Unassembled WGS sequence"/>
</dbReference>
<evidence type="ECO:0000313" key="1">
    <source>
        <dbReference type="EMBL" id="OAH59547.1"/>
    </source>
</evidence>
<dbReference type="AlphaFoldDB" id="A0A177L2I2"/>